<dbReference type="GO" id="GO:0031267">
    <property type="term" value="F:small GTPase binding"/>
    <property type="evidence" value="ECO:0007669"/>
    <property type="project" value="TreeGrafter"/>
</dbReference>
<evidence type="ECO:0000313" key="5">
    <source>
        <dbReference type="Proteomes" id="UP001465755"/>
    </source>
</evidence>
<sequence length="188" mass="20426">MPTLFGGAIELELPERFEDISSYRDVPDNQEVFTDGDLDQSVIVEILERAPVDDAESAEFLFRDYASEGEASSCTVQTCRRLDTGEIPLLPAGTDAFLATGVQRVAKQGDSKELGNELQVLLAVVRLPQVNSDILITLNTPIYINPASRTAKHVAAGHQATHEHAPAEFAALLTTFTVLDWGLFGSPQ</sequence>
<evidence type="ECO:0000256" key="3">
    <source>
        <dbReference type="ARBA" id="ARBA00022927"/>
    </source>
</evidence>
<dbReference type="PANTHER" id="PTHR15837:SF0">
    <property type="entry name" value="RAN GUANINE NUCLEOTIDE RELEASE FACTOR"/>
    <property type="match status" value="1"/>
</dbReference>
<dbReference type="Proteomes" id="UP001465755">
    <property type="component" value="Unassembled WGS sequence"/>
</dbReference>
<evidence type="ECO:0008006" key="6">
    <source>
        <dbReference type="Google" id="ProtNLM"/>
    </source>
</evidence>
<proteinExistence type="inferred from homology"/>
<protein>
    <recommendedName>
        <fullName evidence="6">Ran guanine nucleotide release factor</fullName>
    </recommendedName>
</protein>
<dbReference type="Pfam" id="PF04603">
    <property type="entry name" value="Mog1"/>
    <property type="match status" value="1"/>
</dbReference>
<reference evidence="4 5" key="1">
    <citation type="journal article" date="2024" name="Nat. Commun.">
        <title>Phylogenomics reveals the evolutionary origins of lichenization in chlorophyte algae.</title>
        <authorList>
            <person name="Puginier C."/>
            <person name="Libourel C."/>
            <person name="Otte J."/>
            <person name="Skaloud P."/>
            <person name="Haon M."/>
            <person name="Grisel S."/>
            <person name="Petersen M."/>
            <person name="Berrin J.G."/>
            <person name="Delaux P.M."/>
            <person name="Dal Grande F."/>
            <person name="Keller J."/>
        </authorList>
    </citation>
    <scope>NUCLEOTIDE SEQUENCE [LARGE SCALE GENOMIC DNA]</scope>
    <source>
        <strain evidence="4 5">SAG 2036</strain>
    </source>
</reference>
<evidence type="ECO:0000313" key="4">
    <source>
        <dbReference type="EMBL" id="KAK9802854.1"/>
    </source>
</evidence>
<dbReference type="SUPFAM" id="SSF55724">
    <property type="entry name" value="Mog1p/PsbP-like"/>
    <property type="match status" value="1"/>
</dbReference>
<dbReference type="PANTHER" id="PTHR15837">
    <property type="entry name" value="RAN GUANINE NUCLEOTIDE RELEASE FACTOR"/>
    <property type="match status" value="1"/>
</dbReference>
<dbReference type="GO" id="GO:0006606">
    <property type="term" value="P:protein import into nucleus"/>
    <property type="evidence" value="ECO:0007669"/>
    <property type="project" value="TreeGrafter"/>
</dbReference>
<dbReference type="GO" id="GO:0005085">
    <property type="term" value="F:guanyl-nucleotide exchange factor activity"/>
    <property type="evidence" value="ECO:0007669"/>
    <property type="project" value="TreeGrafter"/>
</dbReference>
<comment type="similarity">
    <text evidence="1">Belongs to the MOG1 family.</text>
</comment>
<dbReference type="Gene3D" id="3.40.1000.10">
    <property type="entry name" value="Mog1/PsbP, alpha/beta/alpha sandwich"/>
    <property type="match status" value="1"/>
</dbReference>
<organism evidence="4 5">
    <name type="scientific">Symbiochloris irregularis</name>
    <dbReference type="NCBI Taxonomy" id="706552"/>
    <lineage>
        <taxon>Eukaryota</taxon>
        <taxon>Viridiplantae</taxon>
        <taxon>Chlorophyta</taxon>
        <taxon>core chlorophytes</taxon>
        <taxon>Trebouxiophyceae</taxon>
        <taxon>Trebouxiales</taxon>
        <taxon>Trebouxiaceae</taxon>
        <taxon>Symbiochloris</taxon>
    </lineage>
</organism>
<keyword evidence="3" id="KW-0653">Protein transport</keyword>
<dbReference type="EMBL" id="JALJOQ010000066">
    <property type="protein sequence ID" value="KAK9802854.1"/>
    <property type="molecule type" value="Genomic_DNA"/>
</dbReference>
<evidence type="ECO:0000256" key="2">
    <source>
        <dbReference type="ARBA" id="ARBA00022448"/>
    </source>
</evidence>
<keyword evidence="2" id="KW-0813">Transport</keyword>
<accession>A0AAW1NXX1</accession>
<comment type="caution">
    <text evidence="4">The sequence shown here is derived from an EMBL/GenBank/DDBJ whole genome shotgun (WGS) entry which is preliminary data.</text>
</comment>
<dbReference type="AlphaFoldDB" id="A0AAW1NXX1"/>
<gene>
    <name evidence="4" type="ORF">WJX73_008833</name>
</gene>
<dbReference type="GO" id="GO:0005634">
    <property type="term" value="C:nucleus"/>
    <property type="evidence" value="ECO:0007669"/>
    <property type="project" value="TreeGrafter"/>
</dbReference>
<keyword evidence="5" id="KW-1185">Reference proteome</keyword>
<dbReference type="InterPro" id="IPR007681">
    <property type="entry name" value="Mog1"/>
</dbReference>
<dbReference type="InterPro" id="IPR016123">
    <property type="entry name" value="Mog1/PsbP_a/b/a-sand"/>
</dbReference>
<name>A0AAW1NXX1_9CHLO</name>
<evidence type="ECO:0000256" key="1">
    <source>
        <dbReference type="ARBA" id="ARBA00010307"/>
    </source>
</evidence>